<accession>A0ABS3LDJ2</accession>
<name>A0ABS3LDJ2_9ENTE</name>
<dbReference type="Gene3D" id="1.10.3630.10">
    <property type="entry name" value="yeast vps74-n-term truncation variant domain like"/>
    <property type="match status" value="1"/>
</dbReference>
<gene>
    <name evidence="1" type="ORF">JZO70_16145</name>
</gene>
<proteinExistence type="predicted"/>
<evidence type="ECO:0000313" key="1">
    <source>
        <dbReference type="EMBL" id="MBO1307709.1"/>
    </source>
</evidence>
<comment type="caution">
    <text evidence="1">The sequence shown here is derived from an EMBL/GenBank/DDBJ whole genome shotgun (WGS) entry which is preliminary data.</text>
</comment>
<protein>
    <submittedName>
        <fullName evidence="1">Uncharacterized protein</fullName>
    </submittedName>
</protein>
<dbReference type="InterPro" id="IPR038261">
    <property type="entry name" value="GPP34-like_sf"/>
</dbReference>
<keyword evidence="2" id="KW-1185">Reference proteome</keyword>
<sequence>MQKLSISEQFFLLAMTNRGTMSSMNEYAKPGLLMASLLDFNNAGVIVMEKKKFQVVKEQLPAELAHLEGFYNRISHLRTKSLSMLGASSFEKELKGIVSSIREEMVEQGCIQTSVATGFLQKEKVEYQVKQSVIDELIEALKLEMKKRQPAVETIALAILLQKPA</sequence>
<evidence type="ECO:0000313" key="2">
    <source>
        <dbReference type="Proteomes" id="UP000664601"/>
    </source>
</evidence>
<dbReference type="EMBL" id="JAFREM010000026">
    <property type="protein sequence ID" value="MBO1307709.1"/>
    <property type="molecule type" value="Genomic_DNA"/>
</dbReference>
<dbReference type="Proteomes" id="UP000664601">
    <property type="component" value="Unassembled WGS sequence"/>
</dbReference>
<dbReference type="RefSeq" id="WP_207674707.1">
    <property type="nucleotide sequence ID" value="NZ_JAFREM010000026.1"/>
</dbReference>
<organism evidence="1 2">
    <name type="scientific">Candidatus Enterococcus moelleringii</name>
    <dbReference type="NCBI Taxonomy" id="2815325"/>
    <lineage>
        <taxon>Bacteria</taxon>
        <taxon>Bacillati</taxon>
        <taxon>Bacillota</taxon>
        <taxon>Bacilli</taxon>
        <taxon>Lactobacillales</taxon>
        <taxon>Enterococcaceae</taxon>
        <taxon>Enterococcus</taxon>
    </lineage>
</organism>
<reference evidence="1 2" key="1">
    <citation type="submission" date="2021-03" db="EMBL/GenBank/DDBJ databases">
        <title>Enterococcal diversity collection.</title>
        <authorList>
            <person name="Gilmore M.S."/>
            <person name="Schwartzman J."/>
            <person name="Van Tyne D."/>
            <person name="Martin M."/>
            <person name="Earl A.M."/>
            <person name="Manson A.L."/>
            <person name="Straub T."/>
            <person name="Salamzade R."/>
            <person name="Saavedra J."/>
            <person name="Lebreton F."/>
            <person name="Prichula J."/>
            <person name="Schaufler K."/>
            <person name="Gaca A."/>
            <person name="Sgardioli B."/>
            <person name="Wagenaar J."/>
            <person name="Strong T."/>
        </authorList>
    </citation>
    <scope>NUCLEOTIDE SEQUENCE [LARGE SCALE GENOMIC DNA]</scope>
    <source>
        <strain evidence="1 2">669A</strain>
    </source>
</reference>